<keyword evidence="5" id="KW-0067">ATP-binding</keyword>
<dbReference type="Proteomes" id="UP000003178">
    <property type="component" value="Unassembled WGS sequence"/>
</dbReference>
<keyword evidence="3" id="KW-0547">Nucleotide-binding</keyword>
<protein>
    <recommendedName>
        <fullName evidence="1">pyridoxal kinase</fullName>
        <ecNumber evidence="1">2.7.1.35</ecNumber>
    </recommendedName>
</protein>
<reference evidence="8 9" key="2">
    <citation type="submission" date="2008-10" db="EMBL/GenBank/DDBJ databases">
        <title>Draft genome sequence of Clostridium hiranonis (DSM 13275).</title>
        <authorList>
            <person name="Sudarsanam P."/>
            <person name="Ley R."/>
            <person name="Guruge J."/>
            <person name="Turnbaugh P.J."/>
            <person name="Mahowald M."/>
            <person name="Liep D."/>
            <person name="Gordon J."/>
        </authorList>
    </citation>
    <scope>NUCLEOTIDE SEQUENCE [LARGE SCALE GENOMIC DNA]</scope>
    <source>
        <strain evidence="8 9">DSM 13275</strain>
    </source>
</reference>
<feature type="domain" description="Pyridoxamine kinase/Phosphomethylpyrimidine kinase" evidence="7">
    <location>
        <begin position="70"/>
        <end position="255"/>
    </location>
</feature>
<evidence type="ECO:0000256" key="5">
    <source>
        <dbReference type="ARBA" id="ARBA00022840"/>
    </source>
</evidence>
<dbReference type="SUPFAM" id="SSF53613">
    <property type="entry name" value="Ribokinase-like"/>
    <property type="match status" value="1"/>
</dbReference>
<evidence type="ECO:0000256" key="1">
    <source>
        <dbReference type="ARBA" id="ARBA00012104"/>
    </source>
</evidence>
<reference evidence="8 9" key="1">
    <citation type="submission" date="2008-09" db="EMBL/GenBank/DDBJ databases">
        <authorList>
            <person name="Fulton L."/>
            <person name="Clifton S."/>
            <person name="Fulton B."/>
            <person name="Xu J."/>
            <person name="Minx P."/>
            <person name="Pepin K.H."/>
            <person name="Johnson M."/>
            <person name="Thiruvilangam P."/>
            <person name="Bhonagiri V."/>
            <person name="Nash W.E."/>
            <person name="Mardis E.R."/>
            <person name="Wilson R.K."/>
        </authorList>
    </citation>
    <scope>NUCLEOTIDE SEQUENCE [LARGE SCALE GENOMIC DNA]</scope>
    <source>
        <strain evidence="8 9">DSM 13275</strain>
    </source>
</reference>
<organism evidence="8 9">
    <name type="scientific">Peptacetobacter hiranonis (strain DSM 13275 / JCM 10541 / KCTC 15199 / TO-931)</name>
    <name type="common">Clostridium hiranonis</name>
    <dbReference type="NCBI Taxonomy" id="500633"/>
    <lineage>
        <taxon>Bacteria</taxon>
        <taxon>Bacillati</taxon>
        <taxon>Bacillota</taxon>
        <taxon>Clostridia</taxon>
        <taxon>Peptostreptococcales</taxon>
        <taxon>Peptostreptococcaceae</taxon>
        <taxon>Peptacetobacter</taxon>
    </lineage>
</organism>
<dbReference type="PANTHER" id="PTHR20858">
    <property type="entry name" value="PHOSPHOMETHYLPYRIMIDINE KINASE"/>
    <property type="match status" value="1"/>
</dbReference>
<dbReference type="Gene3D" id="3.40.1190.20">
    <property type="match status" value="1"/>
</dbReference>
<dbReference type="AlphaFoldDB" id="B6FZE0"/>
<dbReference type="InterPro" id="IPR004625">
    <property type="entry name" value="PyrdxlKinase"/>
</dbReference>
<dbReference type="GO" id="GO:0008478">
    <property type="term" value="F:pyridoxal kinase activity"/>
    <property type="evidence" value="ECO:0007669"/>
    <property type="project" value="UniProtKB-EC"/>
</dbReference>
<comment type="caution">
    <text evidence="8">The sequence shown here is derived from an EMBL/GenBank/DDBJ whole genome shotgun (WGS) entry which is preliminary data.</text>
</comment>
<dbReference type="InterPro" id="IPR013749">
    <property type="entry name" value="PM/HMP-P_kinase-1"/>
</dbReference>
<proteinExistence type="predicted"/>
<dbReference type="EMBL" id="ABWP01000051">
    <property type="protein sequence ID" value="EEA85143.1"/>
    <property type="molecule type" value="Genomic_DNA"/>
</dbReference>
<dbReference type="Pfam" id="PF08543">
    <property type="entry name" value="Phos_pyr_kin"/>
    <property type="match status" value="1"/>
</dbReference>
<dbReference type="InterPro" id="IPR029056">
    <property type="entry name" value="Ribokinase-like"/>
</dbReference>
<keyword evidence="6" id="KW-0784">Thiamine biosynthesis</keyword>
<dbReference type="GO" id="GO:0005524">
    <property type="term" value="F:ATP binding"/>
    <property type="evidence" value="ECO:0007669"/>
    <property type="project" value="UniProtKB-KW"/>
</dbReference>
<evidence type="ECO:0000256" key="6">
    <source>
        <dbReference type="ARBA" id="ARBA00022977"/>
    </source>
</evidence>
<keyword evidence="2" id="KW-0808">Transferase</keyword>
<dbReference type="EC" id="2.7.1.35" evidence="1"/>
<dbReference type="GO" id="GO:0008902">
    <property type="term" value="F:hydroxymethylpyrimidine kinase activity"/>
    <property type="evidence" value="ECO:0007669"/>
    <property type="project" value="TreeGrafter"/>
</dbReference>
<name>B6FZE0_PEPHT</name>
<evidence type="ECO:0000313" key="8">
    <source>
        <dbReference type="EMBL" id="EEA85143.1"/>
    </source>
</evidence>
<evidence type="ECO:0000313" key="9">
    <source>
        <dbReference type="Proteomes" id="UP000003178"/>
    </source>
</evidence>
<dbReference type="GO" id="GO:0009228">
    <property type="term" value="P:thiamine biosynthetic process"/>
    <property type="evidence" value="ECO:0007669"/>
    <property type="project" value="UniProtKB-KW"/>
</dbReference>
<keyword evidence="9" id="KW-1185">Reference proteome</keyword>
<dbReference type="GO" id="GO:0005829">
    <property type="term" value="C:cytosol"/>
    <property type="evidence" value="ECO:0007669"/>
    <property type="project" value="TreeGrafter"/>
</dbReference>
<dbReference type="PANTHER" id="PTHR20858:SF17">
    <property type="entry name" value="HYDROXYMETHYLPYRIMIDINE_PHOSPHOMETHYLPYRIMIDINE KINASE THI20-RELATED"/>
    <property type="match status" value="1"/>
</dbReference>
<dbReference type="STRING" id="500633.CLOHIR_01244"/>
<dbReference type="OrthoDB" id="9800808at2"/>
<dbReference type="CDD" id="cd01173">
    <property type="entry name" value="pyridoxal_pyridoxamine_kinase"/>
    <property type="match status" value="1"/>
</dbReference>
<dbReference type="GO" id="GO:0009443">
    <property type="term" value="P:pyridoxal 5'-phosphate salvage"/>
    <property type="evidence" value="ECO:0007669"/>
    <property type="project" value="InterPro"/>
</dbReference>
<sequence length="287" mass="31867">MQKKIAAINDLSGIGKCSLTVAIPIISALGVQCCPLPTAILSSQTGYPHFTFLDFTSEMKNYTDTWKKLNLSFDTIYSGFLGSIEQIDLVIEFISKNPDAFIVVDPVMGDEGQIYSVFSEKIIHEIKELVKLADLTTPNITEACLLTGRSGEYDTLTRKDIEDIAKQISDMGPSKVVITGIHEDNKKTITNFVYDKDANKKTFISKDYLKSSYSGTGDIFASIVSGMITGGFDFEFAVNTAVDFVTNAIEYTSNFDISRNDGVMFEYYLQDLTKLGAKVFERDKTLR</sequence>
<keyword evidence="4 8" id="KW-0418">Kinase</keyword>
<evidence type="ECO:0000256" key="2">
    <source>
        <dbReference type="ARBA" id="ARBA00022679"/>
    </source>
</evidence>
<dbReference type="GO" id="GO:0008972">
    <property type="term" value="F:phosphomethylpyrimidine kinase activity"/>
    <property type="evidence" value="ECO:0007669"/>
    <property type="project" value="TreeGrafter"/>
</dbReference>
<evidence type="ECO:0000259" key="7">
    <source>
        <dbReference type="Pfam" id="PF08543"/>
    </source>
</evidence>
<dbReference type="NCBIfam" id="NF005491">
    <property type="entry name" value="PRK07105.1"/>
    <property type="match status" value="1"/>
</dbReference>
<evidence type="ECO:0000256" key="3">
    <source>
        <dbReference type="ARBA" id="ARBA00022741"/>
    </source>
</evidence>
<dbReference type="RefSeq" id="WP_006440165.1">
    <property type="nucleotide sequence ID" value="NZ_DS995356.1"/>
</dbReference>
<evidence type="ECO:0000256" key="4">
    <source>
        <dbReference type="ARBA" id="ARBA00022777"/>
    </source>
</evidence>
<accession>B6FZE0</accession>
<gene>
    <name evidence="8" type="ORF">CLOHIR_01244</name>
</gene>
<dbReference type="HOGENOM" id="CLU_046496_2_0_9"/>
<dbReference type="eggNOG" id="COG2240">
    <property type="taxonomic scope" value="Bacteria"/>
</dbReference>